<evidence type="ECO:0000313" key="2">
    <source>
        <dbReference type="Proteomes" id="UP001056778"/>
    </source>
</evidence>
<dbReference type="Proteomes" id="UP001056778">
    <property type="component" value="Chromosome 1"/>
</dbReference>
<proteinExistence type="predicted"/>
<comment type="caution">
    <text evidence="1">The sequence shown here is derived from an EMBL/GenBank/DDBJ whole genome shotgun (WGS) entry which is preliminary data.</text>
</comment>
<accession>A0ACB9TSY9</accession>
<name>A0ACB9TSY9_HOLOL</name>
<organism evidence="1 2">
    <name type="scientific">Holotrichia oblita</name>
    <name type="common">Chafer beetle</name>
    <dbReference type="NCBI Taxonomy" id="644536"/>
    <lineage>
        <taxon>Eukaryota</taxon>
        <taxon>Metazoa</taxon>
        <taxon>Ecdysozoa</taxon>
        <taxon>Arthropoda</taxon>
        <taxon>Hexapoda</taxon>
        <taxon>Insecta</taxon>
        <taxon>Pterygota</taxon>
        <taxon>Neoptera</taxon>
        <taxon>Endopterygota</taxon>
        <taxon>Coleoptera</taxon>
        <taxon>Polyphaga</taxon>
        <taxon>Scarabaeiformia</taxon>
        <taxon>Scarabaeidae</taxon>
        <taxon>Melolonthinae</taxon>
        <taxon>Holotrichia</taxon>
    </lineage>
</organism>
<keyword evidence="2" id="KW-1185">Reference proteome</keyword>
<reference evidence="1" key="1">
    <citation type="submission" date="2022-04" db="EMBL/GenBank/DDBJ databases">
        <title>Chromosome-scale genome assembly of Holotrichia oblita Faldermann.</title>
        <authorList>
            <person name="Rongchong L."/>
        </authorList>
    </citation>
    <scope>NUCLEOTIDE SEQUENCE</scope>
    <source>
        <strain evidence="1">81SQS9</strain>
    </source>
</reference>
<dbReference type="EMBL" id="CM043015">
    <property type="protein sequence ID" value="KAI4469863.1"/>
    <property type="molecule type" value="Genomic_DNA"/>
</dbReference>
<protein>
    <submittedName>
        <fullName evidence="1">Lysosomal acid lipase-related</fullName>
    </submittedName>
</protein>
<gene>
    <name evidence="1" type="ORF">MML48_1g14343</name>
</gene>
<sequence>MLICIILVTLAYTASSIAVNYNTNHILEYVKRNNYPIEVHNLNTSDGYELNIHRIPHGLDNNSSSGNRSVILLVHGLQESAEHWMINGNKSLAFLLANLGYDVWMANARGTYHSRGHTRYDTSNPEYWDFSWHEIGLYDHPATIDYILSKTGVSKLSYIGHSQGVTSFLALTSIYPEYNDKIKIMIGLAPAAYMAHVKNPVFMAMSRVWELNLMPDIWRSLPAGASAKQWIHYLQLVRSGYFRQYEYQGIENVLRYGRLDPPTYDLDKVTAKIALYYSQNDWLAQPQDVRRLRDELPNVVVDHLVIYEGFNHWDFLFAKDVVELLYNNVIEALSKYNE</sequence>
<evidence type="ECO:0000313" key="1">
    <source>
        <dbReference type="EMBL" id="KAI4469863.1"/>
    </source>
</evidence>